<dbReference type="Pfam" id="PF01106">
    <property type="entry name" value="NifU"/>
    <property type="match status" value="1"/>
</dbReference>
<organism evidence="2 3">
    <name type="scientific">Candidatus Ornithospirochaeta stercoripullorum</name>
    <dbReference type="NCBI Taxonomy" id="2840899"/>
    <lineage>
        <taxon>Bacteria</taxon>
        <taxon>Pseudomonadati</taxon>
        <taxon>Spirochaetota</taxon>
        <taxon>Spirochaetia</taxon>
        <taxon>Spirochaetales</taxon>
        <taxon>Spirochaetaceae</taxon>
        <taxon>Spirochaetaceae incertae sedis</taxon>
        <taxon>Candidatus Ornithospirochaeta</taxon>
    </lineage>
</organism>
<dbReference type="GO" id="GO:0016226">
    <property type="term" value="P:iron-sulfur cluster assembly"/>
    <property type="evidence" value="ECO:0007669"/>
    <property type="project" value="InterPro"/>
</dbReference>
<accession>A0A9D9H2Y5</accession>
<evidence type="ECO:0000313" key="3">
    <source>
        <dbReference type="Proteomes" id="UP000823615"/>
    </source>
</evidence>
<dbReference type="InterPro" id="IPR034904">
    <property type="entry name" value="FSCA_dom_sf"/>
</dbReference>
<dbReference type="Gene3D" id="3.30.300.130">
    <property type="entry name" value="Fe-S cluster assembly (FSCA)"/>
    <property type="match status" value="1"/>
</dbReference>
<dbReference type="SUPFAM" id="SSF117916">
    <property type="entry name" value="Fe-S cluster assembly (FSCA) domain-like"/>
    <property type="match status" value="1"/>
</dbReference>
<proteinExistence type="predicted"/>
<evidence type="ECO:0000313" key="2">
    <source>
        <dbReference type="EMBL" id="MBO8437225.1"/>
    </source>
</evidence>
<dbReference type="InterPro" id="IPR001075">
    <property type="entry name" value="NIF_FeS_clus_asmbl_NifU_C"/>
</dbReference>
<feature type="domain" description="NIF system FeS cluster assembly NifU C-terminal" evidence="1">
    <location>
        <begin position="8"/>
        <end position="75"/>
    </location>
</feature>
<comment type="caution">
    <text evidence="2">The sequence shown here is derived from an EMBL/GenBank/DDBJ whole genome shotgun (WGS) entry which is preliminary data.</text>
</comment>
<sequence>MEDISKSVMEAINLIRPALQNDGGDIEFISYDAESKNAHVKLVGACAGCPMSQLTLTNGVQRFIREKVDPEITVINDNQVF</sequence>
<dbReference type="AlphaFoldDB" id="A0A9D9H2Y5"/>
<dbReference type="PANTHER" id="PTHR11178">
    <property type="entry name" value="IRON-SULFUR CLUSTER SCAFFOLD PROTEIN NFU-RELATED"/>
    <property type="match status" value="1"/>
</dbReference>
<evidence type="ECO:0000259" key="1">
    <source>
        <dbReference type="Pfam" id="PF01106"/>
    </source>
</evidence>
<dbReference type="GO" id="GO:0005506">
    <property type="term" value="F:iron ion binding"/>
    <property type="evidence" value="ECO:0007669"/>
    <property type="project" value="InterPro"/>
</dbReference>
<dbReference type="Proteomes" id="UP000823615">
    <property type="component" value="Unassembled WGS sequence"/>
</dbReference>
<dbReference type="EMBL" id="JADIMT010000108">
    <property type="protein sequence ID" value="MBO8437225.1"/>
    <property type="molecule type" value="Genomic_DNA"/>
</dbReference>
<protein>
    <submittedName>
        <fullName evidence="2">NifU family protein</fullName>
    </submittedName>
</protein>
<reference evidence="2" key="2">
    <citation type="journal article" date="2021" name="PeerJ">
        <title>Extensive microbial diversity within the chicken gut microbiome revealed by metagenomics and culture.</title>
        <authorList>
            <person name="Gilroy R."/>
            <person name="Ravi A."/>
            <person name="Getino M."/>
            <person name="Pursley I."/>
            <person name="Horton D.L."/>
            <person name="Alikhan N.F."/>
            <person name="Baker D."/>
            <person name="Gharbi K."/>
            <person name="Hall N."/>
            <person name="Watson M."/>
            <person name="Adriaenssens E.M."/>
            <person name="Foster-Nyarko E."/>
            <person name="Jarju S."/>
            <person name="Secka A."/>
            <person name="Antonio M."/>
            <person name="Oren A."/>
            <person name="Chaudhuri R.R."/>
            <person name="La Ragione R."/>
            <person name="Hildebrand F."/>
            <person name="Pallen M.J."/>
        </authorList>
    </citation>
    <scope>NUCLEOTIDE SEQUENCE</scope>
    <source>
        <strain evidence="2">7293</strain>
    </source>
</reference>
<reference evidence="2" key="1">
    <citation type="submission" date="2020-10" db="EMBL/GenBank/DDBJ databases">
        <authorList>
            <person name="Gilroy R."/>
        </authorList>
    </citation>
    <scope>NUCLEOTIDE SEQUENCE</scope>
    <source>
        <strain evidence="2">7293</strain>
    </source>
</reference>
<dbReference type="GO" id="GO:0051536">
    <property type="term" value="F:iron-sulfur cluster binding"/>
    <property type="evidence" value="ECO:0007669"/>
    <property type="project" value="InterPro"/>
</dbReference>
<name>A0A9D9H2Y5_9SPIO</name>
<gene>
    <name evidence="2" type="ORF">IAA97_09675</name>
</gene>